<organism evidence="4 5">
    <name type="scientific">Shewanella japonica</name>
    <dbReference type="NCBI Taxonomy" id="93973"/>
    <lineage>
        <taxon>Bacteria</taxon>
        <taxon>Pseudomonadati</taxon>
        <taxon>Pseudomonadota</taxon>
        <taxon>Gammaproteobacteria</taxon>
        <taxon>Alteromonadales</taxon>
        <taxon>Shewanellaceae</taxon>
        <taxon>Shewanella</taxon>
    </lineage>
</organism>
<keyword evidence="2" id="KW-0012">Acyltransferase</keyword>
<dbReference type="SUPFAM" id="SSF55729">
    <property type="entry name" value="Acyl-CoA N-acyltransferases (Nat)"/>
    <property type="match status" value="1"/>
</dbReference>
<gene>
    <name evidence="4" type="ORF">SJ2017_3701</name>
</gene>
<dbReference type="EMBL" id="CP020472">
    <property type="protein sequence ID" value="ARD23944.1"/>
    <property type="molecule type" value="Genomic_DNA"/>
</dbReference>
<dbReference type="InterPro" id="IPR050832">
    <property type="entry name" value="Bact_Acetyltransf"/>
</dbReference>
<evidence type="ECO:0000313" key="5">
    <source>
        <dbReference type="Proteomes" id="UP000191820"/>
    </source>
</evidence>
<keyword evidence="1" id="KW-0808">Transferase</keyword>
<dbReference type="CDD" id="cd04301">
    <property type="entry name" value="NAT_SF"/>
    <property type="match status" value="1"/>
</dbReference>
<dbReference type="InterPro" id="IPR016181">
    <property type="entry name" value="Acyl_CoA_acyltransferase"/>
</dbReference>
<protein>
    <submittedName>
        <fullName evidence="4">GCN5 family acetyltransferase</fullName>
    </submittedName>
</protein>
<dbReference type="Pfam" id="PF00583">
    <property type="entry name" value="Acetyltransf_1"/>
    <property type="match status" value="1"/>
</dbReference>
<dbReference type="PANTHER" id="PTHR43877:SF5">
    <property type="entry name" value="BLL8307 PROTEIN"/>
    <property type="match status" value="1"/>
</dbReference>
<reference evidence="4 5" key="1">
    <citation type="submission" date="2017-03" db="EMBL/GenBank/DDBJ databases">
        <title>Genome sequencing of Shewanella japonica KCTC 22435.</title>
        <authorList>
            <person name="Kim K.M."/>
        </authorList>
    </citation>
    <scope>NUCLEOTIDE SEQUENCE [LARGE SCALE GENOMIC DNA]</scope>
    <source>
        <strain evidence="4 5">KCTC 22435</strain>
    </source>
</reference>
<evidence type="ECO:0000313" key="4">
    <source>
        <dbReference type="EMBL" id="ARD23944.1"/>
    </source>
</evidence>
<evidence type="ECO:0000256" key="2">
    <source>
        <dbReference type="ARBA" id="ARBA00023315"/>
    </source>
</evidence>
<dbReference type="PROSITE" id="PS51186">
    <property type="entry name" value="GNAT"/>
    <property type="match status" value="1"/>
</dbReference>
<accession>A0ABN4YQF4</accession>
<dbReference type="Gene3D" id="3.40.630.30">
    <property type="match status" value="1"/>
</dbReference>
<keyword evidence="5" id="KW-1185">Reference proteome</keyword>
<dbReference type="InterPro" id="IPR000182">
    <property type="entry name" value="GNAT_dom"/>
</dbReference>
<sequence length="156" mass="17445">MDVSKFTIKLDDLSGHEVAQLLNEHLQDMYATSPVESVHALDLSKLRQSNIKFWTIWDEQMLAGCGALKTYSATSVEIKSMRVANAYRRQGVAAQLLQHILYEAKCVGAKTVYLETGSMAFFAPARQLYAQHGFIETGPFADYQADENSIFMSLSL</sequence>
<dbReference type="Proteomes" id="UP000191820">
    <property type="component" value="Chromosome"/>
</dbReference>
<proteinExistence type="predicted"/>
<dbReference type="PANTHER" id="PTHR43877">
    <property type="entry name" value="AMINOALKYLPHOSPHONATE N-ACETYLTRANSFERASE-RELATED-RELATED"/>
    <property type="match status" value="1"/>
</dbReference>
<evidence type="ECO:0000256" key="1">
    <source>
        <dbReference type="ARBA" id="ARBA00022679"/>
    </source>
</evidence>
<dbReference type="RefSeq" id="WP_080916918.1">
    <property type="nucleotide sequence ID" value="NZ_CP020472.1"/>
</dbReference>
<feature type="domain" description="N-acetyltransferase" evidence="3">
    <location>
        <begin position="8"/>
        <end position="156"/>
    </location>
</feature>
<evidence type="ECO:0000259" key="3">
    <source>
        <dbReference type="PROSITE" id="PS51186"/>
    </source>
</evidence>
<name>A0ABN4YQF4_9GAMM</name>